<accession>A0A9N7UJT3</accession>
<gene>
    <name evidence="1" type="ORF">PLEPLA_LOCUS21584</name>
</gene>
<protein>
    <submittedName>
        <fullName evidence="1">Uncharacterized protein</fullName>
    </submittedName>
</protein>
<reference evidence="1" key="1">
    <citation type="submission" date="2020-03" db="EMBL/GenBank/DDBJ databases">
        <authorList>
            <person name="Weist P."/>
        </authorList>
    </citation>
    <scope>NUCLEOTIDE SEQUENCE</scope>
</reference>
<dbReference type="AlphaFoldDB" id="A0A9N7UJT3"/>
<evidence type="ECO:0000313" key="1">
    <source>
        <dbReference type="EMBL" id="CAB1433493.1"/>
    </source>
</evidence>
<organism evidence="1 2">
    <name type="scientific">Pleuronectes platessa</name>
    <name type="common">European plaice</name>
    <dbReference type="NCBI Taxonomy" id="8262"/>
    <lineage>
        <taxon>Eukaryota</taxon>
        <taxon>Metazoa</taxon>
        <taxon>Chordata</taxon>
        <taxon>Craniata</taxon>
        <taxon>Vertebrata</taxon>
        <taxon>Euteleostomi</taxon>
        <taxon>Actinopterygii</taxon>
        <taxon>Neopterygii</taxon>
        <taxon>Teleostei</taxon>
        <taxon>Neoteleostei</taxon>
        <taxon>Acanthomorphata</taxon>
        <taxon>Carangaria</taxon>
        <taxon>Pleuronectiformes</taxon>
        <taxon>Pleuronectoidei</taxon>
        <taxon>Pleuronectidae</taxon>
        <taxon>Pleuronectes</taxon>
    </lineage>
</organism>
<comment type="caution">
    <text evidence="1">The sequence shown here is derived from an EMBL/GenBank/DDBJ whole genome shotgun (WGS) entry which is preliminary data.</text>
</comment>
<proteinExistence type="predicted"/>
<dbReference type="Proteomes" id="UP001153269">
    <property type="component" value="Unassembled WGS sequence"/>
</dbReference>
<name>A0A9N7UJT3_PLEPL</name>
<sequence length="128" mass="14462">MHGTTTGRDIFEAVEKSVKAEALISEQLRPEKLGVFTVSIVKKQSVTERLLHENELCFHCVSLSECAGRGAELRTAAKFFSLRVFYQMMEGKGGSEWMDPKDCLRDPEDYTVGGYTPGRYYQARQFLG</sequence>
<dbReference type="EMBL" id="CADEAL010001560">
    <property type="protein sequence ID" value="CAB1433493.1"/>
    <property type="molecule type" value="Genomic_DNA"/>
</dbReference>
<keyword evidence="2" id="KW-1185">Reference proteome</keyword>
<evidence type="ECO:0000313" key="2">
    <source>
        <dbReference type="Proteomes" id="UP001153269"/>
    </source>
</evidence>